<feature type="compositionally biased region" description="Low complexity" evidence="4">
    <location>
        <begin position="1479"/>
        <end position="1500"/>
    </location>
</feature>
<evidence type="ECO:0000256" key="1">
    <source>
        <dbReference type="ARBA" id="ARBA00009452"/>
    </source>
</evidence>
<evidence type="ECO:0000313" key="6">
    <source>
        <dbReference type="Proteomes" id="UP000008820"/>
    </source>
</evidence>
<reference evidence="5" key="2">
    <citation type="submission" date="2020-05" db="UniProtKB">
        <authorList>
            <consortium name="EnsemblMetazoa"/>
        </authorList>
    </citation>
    <scope>IDENTIFICATION</scope>
    <source>
        <strain evidence="5">LVP_AGWG</strain>
    </source>
</reference>
<dbReference type="PANTHER" id="PTHR23167">
    <property type="entry name" value="CALPONIN HOMOLOGY DOMAIN-CONTAINING PROTEIN DDB_G0272472-RELATED"/>
    <property type="match status" value="1"/>
</dbReference>
<feature type="region of interest" description="Disordered" evidence="4">
    <location>
        <begin position="1514"/>
        <end position="1541"/>
    </location>
</feature>
<feature type="region of interest" description="Disordered" evidence="4">
    <location>
        <begin position="1130"/>
        <end position="1165"/>
    </location>
</feature>
<feature type="compositionally biased region" description="Polar residues" evidence="4">
    <location>
        <begin position="201"/>
        <end position="215"/>
    </location>
</feature>
<dbReference type="InterPro" id="IPR050540">
    <property type="entry name" value="F-actin_Monoox_Mical"/>
</dbReference>
<dbReference type="FunCoup" id="A0A1S4FFL7">
    <property type="interactions" value="618"/>
</dbReference>
<feature type="compositionally biased region" description="Low complexity" evidence="4">
    <location>
        <begin position="187"/>
        <end position="200"/>
    </location>
</feature>
<dbReference type="OrthoDB" id="10017054at2759"/>
<dbReference type="EnsemblMetazoa" id="AAEL007151-RC">
    <property type="protein sequence ID" value="AAEL007151-PC"/>
    <property type="gene ID" value="AAEL007151"/>
</dbReference>
<dbReference type="Pfam" id="PF00307">
    <property type="entry name" value="CH"/>
    <property type="match status" value="1"/>
</dbReference>
<protein>
    <submittedName>
        <fullName evidence="5">Uncharacterized protein</fullName>
    </submittedName>
</protein>
<accession>A0A1S4FFL7</accession>
<dbReference type="SMART" id="SM00033">
    <property type="entry name" value="CH"/>
    <property type="match status" value="1"/>
</dbReference>
<dbReference type="CDD" id="cd21199">
    <property type="entry name" value="CH_CYTS"/>
    <property type="match status" value="1"/>
</dbReference>
<feature type="compositionally biased region" description="Polar residues" evidence="4">
    <location>
        <begin position="379"/>
        <end position="404"/>
    </location>
</feature>
<feature type="region of interest" description="Disordered" evidence="4">
    <location>
        <begin position="1450"/>
        <end position="1500"/>
    </location>
</feature>
<dbReference type="InterPro" id="IPR001715">
    <property type="entry name" value="CH_dom"/>
</dbReference>
<name>A0A1S4FFL7_AEDAE</name>
<dbReference type="Gene3D" id="1.10.418.10">
    <property type="entry name" value="Calponin-like domain"/>
    <property type="match status" value="1"/>
</dbReference>
<comment type="similarity">
    <text evidence="1">Belongs to the cytospin-A family.</text>
</comment>
<dbReference type="InterPro" id="IPR036872">
    <property type="entry name" value="CH_dom_sf"/>
</dbReference>
<proteinExistence type="inferred from homology"/>
<dbReference type="FunFam" id="1.10.418.10:FF:000020">
    <property type="entry name" value="Cytospin-A isoform 1"/>
    <property type="match status" value="1"/>
</dbReference>
<organism evidence="5 6">
    <name type="scientific">Aedes aegypti</name>
    <name type="common">Yellowfever mosquito</name>
    <name type="synonym">Culex aegypti</name>
    <dbReference type="NCBI Taxonomy" id="7159"/>
    <lineage>
        <taxon>Eukaryota</taxon>
        <taxon>Metazoa</taxon>
        <taxon>Ecdysozoa</taxon>
        <taxon>Arthropoda</taxon>
        <taxon>Hexapoda</taxon>
        <taxon>Insecta</taxon>
        <taxon>Pterygota</taxon>
        <taxon>Neoptera</taxon>
        <taxon>Endopterygota</taxon>
        <taxon>Diptera</taxon>
        <taxon>Nematocera</taxon>
        <taxon>Culicoidea</taxon>
        <taxon>Culicidae</taxon>
        <taxon>Culicinae</taxon>
        <taxon>Aedini</taxon>
        <taxon>Aedes</taxon>
        <taxon>Stegomyia</taxon>
    </lineage>
</organism>
<dbReference type="Proteomes" id="UP000008820">
    <property type="component" value="Chromosome 3"/>
</dbReference>
<dbReference type="SUPFAM" id="SSF47576">
    <property type="entry name" value="Calponin-homology domain, CH-domain"/>
    <property type="match status" value="1"/>
</dbReference>
<feature type="region of interest" description="Disordered" evidence="4">
    <location>
        <begin position="110"/>
        <end position="304"/>
    </location>
</feature>
<feature type="compositionally biased region" description="Basic and acidic residues" evidence="4">
    <location>
        <begin position="355"/>
        <end position="372"/>
    </location>
</feature>
<gene>
    <name evidence="5" type="primary">5568854</name>
</gene>
<sequence length="1747" mass="194882">MPSITQKLRNVFSWQHDTYEFESYQAVTSSENMQNNQDQSASVVPKKGKLFKPKSTQLPKVPRGTLSKISKDKQKLNQILVTRNPSVSSAQLNAAVPLVNIRRIPSNKSVLSEVQPDSGKASASGGHNRVVSLSSNVTLRKKTNNLTRTAVSSAATSRPESSTPAKPISHQRGLFSINRALPKLPATSGSRPPSGGSTRPVSNTKSSSGAVSSRQKVTRTAPPVPGVASPTHSKSPRGKEKRPPDDEPVYATIRRRSPTSIRRQPALSTFGKVRGQGPSGSKHSSQSTNNIATTNGGSIKGASSVSSLDCVGIAAAPPKSSAKHNRALHGSKDKLDQYGGSNSKPYHHHHQQGRGSREKLTDLKHFGKEPKAGIRHPKPSNQMPIVQPQPSVHQHQLEQFQGAQQLPRAGSRSELDQRDDDAYSSATEEIVISKELTSISFGGPMEDPKANRMQEFQSHLERLRQENAELEEKVIEMSVYKQEVQALRDEIVKLQTSQEMSNSELHRLLDENETLRDRLKSVVQSPLSDSEKQQIIRDSQRLHSSAPASIALPNNLDMEGTPCVTPDWDKQSSSSEIAVACLQDKITQMEETHYSTNEELQATLQELADLQSQINELQTDNERLAEEKDVIFQSLCRQTEKLEDSRTQIGTLQKLLLREPNQQDGGSTEREQKLVELLKNAQEERESLMLKQEELNSELNELKVALDDTTNEKLRLHERIGVLESTIDATNAERTEIDAQLIQSKEDSSVKQIEISRLTTLLENARAKIEELEQDRALGDKSDLGELLDTARKEKDALEIQVASLQEQVSISQCEIQKLKDQLARMSEECKVVRNNAKCVISDLEYKHETIKQEKVKIASDCQQLQENVSELQVQNKCLNDDKAQLEALLSETQRHLGETERLLAEKTDELNQEINLRRQESEEWDRFQSDLLMTVRVANDFKTEAHNAREQLALDNKALRERIRVMEQQIEKLNKPIGVDVVDTDTDSMLLSYEKLNDIKQGLTASIDNLNTYDRNVDEFSNQVKVLREQMNSFSLAMSAALDPKTQSNGDKHQNSTTEQISYSIENSKSEYSVSDTIPPLPHSKPPKMSVHFMDDDQIEQIEPIVNDANRCSYEIERINYPQRTLKGRNVTPAHLGGQSYDFSSTNSSSEAVESSADDTSPEPIFRPIAISRSNENLSEHSFRLVRPVPLFASKSIQDLRAGQYKKESNLEPLFHSKSIDDLILPDIDGMNKTTNLSKFKKFRYNRSSSTSLSNLSLKEDDPDLIYANIEFCPSVSQKCGSVANKKPKPLPRMNSIDELNVVTDDSQTNKSRTLVYVIDKTTNEFVLTEDPPNIVEPQIKITPKPRKFTENVNAYDDAKLDQLKRTSFVLNKPNHTKQFSSGDNSGGKWTNQTKSSIVASTESHQSIFNTVQQEMAVRRQQKSAIQRQDSRLSVKSLIESIENSAKQAKVTAESRCSSSSSINSIPADTVVNPSMPTNNAVAKNTNNHNGNESSSVSFSLSQLHSPLISSITAKSPLREQQQPTTVSNISSNPKNNPTDTVLLIKTQNLIANSSGNLDSSNNNNSNYSNNNISCNNNNKVSTLISNSYSHSGKLFKQQADDHVTASILSHKTMDYVRRNSYGDISDRKDPLNALVKNGGSKRNALLKWCQNKTVGYRNIDITNFSSSWNDGLALCAIMHSYLPDRIPYDKLSPNDKRRNFSLAFVAAESVGIPTSLSIDDMCQLERPDWQQVMGYVTAIYKHFET</sequence>
<dbReference type="InParanoid" id="A0A1S4FFL7"/>
<feature type="compositionally biased region" description="Low complexity" evidence="4">
    <location>
        <begin position="1456"/>
        <end position="1466"/>
    </location>
</feature>
<feature type="region of interest" description="Disordered" evidence="4">
    <location>
        <begin position="316"/>
        <end position="425"/>
    </location>
</feature>
<dbReference type="PANTHER" id="PTHR23167:SF69">
    <property type="entry name" value="FI18193P1"/>
    <property type="match status" value="1"/>
</dbReference>
<feature type="compositionally biased region" description="Polar residues" evidence="4">
    <location>
        <begin position="131"/>
        <end position="164"/>
    </location>
</feature>
<reference evidence="5 6" key="1">
    <citation type="submission" date="2017-06" db="EMBL/GenBank/DDBJ databases">
        <title>Aedes aegypti genome working group (AGWG) sequencing and assembly.</title>
        <authorList>
            <consortium name="Aedes aegypti Genome Working Group (AGWG)"/>
            <person name="Matthews B.J."/>
        </authorList>
    </citation>
    <scope>NUCLEOTIDE SEQUENCE [LARGE SCALE GENOMIC DNA]</scope>
    <source>
        <strain evidence="5 6">LVP_AGWG</strain>
    </source>
</reference>
<dbReference type="PROSITE" id="PS50021">
    <property type="entry name" value="CH"/>
    <property type="match status" value="1"/>
</dbReference>
<keyword evidence="2 3" id="KW-0175">Coiled coil</keyword>
<feature type="compositionally biased region" description="Polar residues" evidence="4">
    <location>
        <begin position="279"/>
        <end position="304"/>
    </location>
</feature>
<feature type="coiled-coil region" evidence="3">
    <location>
        <begin position="671"/>
        <end position="719"/>
    </location>
</feature>
<evidence type="ECO:0000256" key="2">
    <source>
        <dbReference type="ARBA" id="ARBA00023054"/>
    </source>
</evidence>
<feature type="coiled-coil region" evidence="3">
    <location>
        <begin position="755"/>
        <end position="977"/>
    </location>
</feature>
<feature type="coiled-coil region" evidence="3">
    <location>
        <begin position="453"/>
        <end position="525"/>
    </location>
</feature>
<feature type="coiled-coil region" evidence="3">
    <location>
        <begin position="597"/>
        <end position="627"/>
    </location>
</feature>
<evidence type="ECO:0000313" key="5">
    <source>
        <dbReference type="EnsemblMetazoa" id="AAEL007151-PC"/>
    </source>
</evidence>
<feature type="compositionally biased region" description="Low complexity" evidence="4">
    <location>
        <begin position="1145"/>
        <end position="1156"/>
    </location>
</feature>
<dbReference type="VEuPathDB" id="VectorBase:AAEL007151"/>
<keyword evidence="6" id="KW-1185">Reference proteome</keyword>
<evidence type="ECO:0000256" key="4">
    <source>
        <dbReference type="SAM" id="MobiDB-lite"/>
    </source>
</evidence>
<evidence type="ECO:0000256" key="3">
    <source>
        <dbReference type="SAM" id="Coils"/>
    </source>
</evidence>